<accession>A0ABR3GIB4</accession>
<sequence length="560" mass="62800">MSDPILPAPVQSRYRANNNATSSITFPWGTTHAQLTGHPPEESDEKRRLPIAGPGINNNDGGDGGGDGGDDVPYEYPATYPPKFPVGSYLSYVKRVATNSPVKQMLQAVFRPCLNPDKVDVMILDIKEDWTCSVPYIFGDSNSINAWFGPDPNEPRGRILGYSALRAFLELPKPADVFVRLFLVEDLSPAVIEALGFTLNLDPDFFAEQLVGANYTLEGHTDLVEIRDALPSMPFLLKPKTFFSSTWKRSALCRDWEGLNKSRTGNNSNSIEKSETGGVKEDHQYNNMHRPLDAIGEHVVSTESKTAVAVEERMTFLRKDDDYGWTGVFLFDPVKEAPGSRSNILHNYNNRNIQPTPSYLDFDGSSYAPEYTNDPRTRNQFAKFITKIKETTVKDSLAAADGMNMGSSTSFLNLLFHFMVNDWTSVLREMDKFLDEVDILLSDNDMLQRKLVTWRIILGFWRKNLVDDSEKIRTTLVAVKQQETTNPGNFSSSFNELLNHVESLKDRTERTFGALMSSMAIVESQRAISQAESISRLTELAFLFIPLGFAASFFDLSLIE</sequence>
<protein>
    <submittedName>
        <fullName evidence="2">Uncharacterized protein</fullName>
    </submittedName>
</protein>
<feature type="compositionally biased region" description="Basic and acidic residues" evidence="1">
    <location>
        <begin position="39"/>
        <end position="48"/>
    </location>
</feature>
<feature type="compositionally biased region" description="Basic and acidic residues" evidence="1">
    <location>
        <begin position="272"/>
        <end position="284"/>
    </location>
</feature>
<proteinExistence type="predicted"/>
<reference evidence="2 3" key="1">
    <citation type="submission" date="2024-02" db="EMBL/GenBank/DDBJ databases">
        <title>Discinaceae phylogenomics.</title>
        <authorList>
            <person name="Dirks A.C."/>
            <person name="James T.Y."/>
        </authorList>
    </citation>
    <scope>NUCLEOTIDE SEQUENCE [LARGE SCALE GENOMIC DNA]</scope>
    <source>
        <strain evidence="2 3">ACD0624</strain>
    </source>
</reference>
<gene>
    <name evidence="2" type="ORF">Q9L58_005383</name>
</gene>
<keyword evidence="3" id="KW-1185">Reference proteome</keyword>
<dbReference type="Proteomes" id="UP001447188">
    <property type="component" value="Unassembled WGS sequence"/>
</dbReference>
<feature type="region of interest" description="Disordered" evidence="1">
    <location>
        <begin position="263"/>
        <end position="284"/>
    </location>
</feature>
<evidence type="ECO:0000256" key="1">
    <source>
        <dbReference type="SAM" id="MobiDB-lite"/>
    </source>
</evidence>
<comment type="caution">
    <text evidence="2">The sequence shown here is derived from an EMBL/GenBank/DDBJ whole genome shotgun (WGS) entry which is preliminary data.</text>
</comment>
<dbReference type="EMBL" id="JBBBZM010000065">
    <property type="protein sequence ID" value="KAL0635657.1"/>
    <property type="molecule type" value="Genomic_DNA"/>
</dbReference>
<feature type="region of interest" description="Disordered" evidence="1">
    <location>
        <begin position="23"/>
        <end position="75"/>
    </location>
</feature>
<evidence type="ECO:0000313" key="3">
    <source>
        <dbReference type="Proteomes" id="UP001447188"/>
    </source>
</evidence>
<organism evidence="2 3">
    <name type="scientific">Discina gigas</name>
    <dbReference type="NCBI Taxonomy" id="1032678"/>
    <lineage>
        <taxon>Eukaryota</taxon>
        <taxon>Fungi</taxon>
        <taxon>Dikarya</taxon>
        <taxon>Ascomycota</taxon>
        <taxon>Pezizomycotina</taxon>
        <taxon>Pezizomycetes</taxon>
        <taxon>Pezizales</taxon>
        <taxon>Discinaceae</taxon>
        <taxon>Discina</taxon>
    </lineage>
</organism>
<evidence type="ECO:0000313" key="2">
    <source>
        <dbReference type="EMBL" id="KAL0635657.1"/>
    </source>
</evidence>
<name>A0ABR3GIB4_9PEZI</name>